<dbReference type="InterPro" id="IPR001810">
    <property type="entry name" value="F-box_dom"/>
</dbReference>
<keyword evidence="4" id="KW-1185">Reference proteome</keyword>
<evidence type="ECO:0008006" key="5">
    <source>
        <dbReference type="Google" id="ProtNLM"/>
    </source>
</evidence>
<protein>
    <recommendedName>
        <fullName evidence="5">F-box domain-containing protein</fullName>
    </recommendedName>
</protein>
<dbReference type="InterPro" id="IPR006527">
    <property type="entry name" value="F-box-assoc_dom_typ1"/>
</dbReference>
<dbReference type="PANTHER" id="PTHR35546:SF127">
    <property type="entry name" value="F-BOX DOMAIN-CONTAINING PROTEIN"/>
    <property type="match status" value="1"/>
</dbReference>
<feature type="domain" description="F-box" evidence="1">
    <location>
        <begin position="380"/>
        <end position="415"/>
    </location>
</feature>
<proteinExistence type="predicted"/>
<sequence>MVNTRAKIKKTQPEDLIGSNDDLLTEILIRLPVTSILRFKYVSEHWRWLLSHRHFALMYDKFSKSPGLFVDNIYIPFDAENLNTPPYCVKGIRILQSCNGLLLCFSYQRYAKYHVVNPTTKRIASIPSIRGGEKARRTIRFMGLAFHQTDCVHYKLVCIRGVEPAGEFQIQIYSSTTRKWKILEKTFSANTMFRYGVYWNGAVHCAPTCRNPLYFKLMDEQLQKLPLPATLGGDSDGADPMYFGESRGHLHLVDTAQHENRLHLNVYEMLMDHSGWFVKYEVRLDELPGAFPEMIHNHHHPSSPFYYEFHVFDVVRCEKEEDTFMVIRIPGKIIRYNVHDKSFKEMSNLTNYYRQPYPNASLEDSDHQSTWSRALIGSNDELGAEILLRLPVTSILLFKSVSKHWRSLLSHRHFTLRYESLSISPGLFVHDVYIHFDIENPRTRPFRSHDFCFDPCGIKVVQSCNGLLLCHSDRCSIGDRKYYVYNPTTKQLSVIPSVPGGESVRETIRFMVWHFIKQIVCTIKLFVFVV</sequence>
<dbReference type="NCBIfam" id="TIGR01640">
    <property type="entry name" value="F_box_assoc_1"/>
    <property type="match status" value="1"/>
</dbReference>
<gene>
    <name evidence="3" type="ORF">E3N88_19487</name>
</gene>
<dbReference type="Pfam" id="PF00646">
    <property type="entry name" value="F-box"/>
    <property type="match status" value="2"/>
</dbReference>
<dbReference type="OrthoDB" id="605328at2759"/>
<accession>A0A5N6NNK6</accession>
<dbReference type="InterPro" id="IPR055290">
    <property type="entry name" value="At3g26010-like"/>
</dbReference>
<evidence type="ECO:0000259" key="2">
    <source>
        <dbReference type="Pfam" id="PF07734"/>
    </source>
</evidence>
<dbReference type="Proteomes" id="UP000326396">
    <property type="component" value="Linkage Group LG18"/>
</dbReference>
<dbReference type="PANTHER" id="PTHR35546">
    <property type="entry name" value="F-BOX PROTEIN INTERACTION DOMAIN PROTEIN-RELATED"/>
    <property type="match status" value="1"/>
</dbReference>
<dbReference type="Pfam" id="PF07734">
    <property type="entry name" value="FBA_1"/>
    <property type="match status" value="1"/>
</dbReference>
<feature type="domain" description="F-box associated beta-propeller type 1" evidence="2">
    <location>
        <begin position="92"/>
        <end position="207"/>
    </location>
</feature>
<dbReference type="InterPro" id="IPR036047">
    <property type="entry name" value="F-box-like_dom_sf"/>
</dbReference>
<evidence type="ECO:0000313" key="3">
    <source>
        <dbReference type="EMBL" id="KAD4982816.1"/>
    </source>
</evidence>
<dbReference type="AlphaFoldDB" id="A0A5N6NNK6"/>
<evidence type="ECO:0000313" key="4">
    <source>
        <dbReference type="Proteomes" id="UP000326396"/>
    </source>
</evidence>
<feature type="domain" description="F-box" evidence="1">
    <location>
        <begin position="21"/>
        <end position="47"/>
    </location>
</feature>
<evidence type="ECO:0000259" key="1">
    <source>
        <dbReference type="Pfam" id="PF00646"/>
    </source>
</evidence>
<dbReference type="EMBL" id="SZYD01000010">
    <property type="protein sequence ID" value="KAD4982816.1"/>
    <property type="molecule type" value="Genomic_DNA"/>
</dbReference>
<organism evidence="3 4">
    <name type="scientific">Mikania micrantha</name>
    <name type="common">bitter vine</name>
    <dbReference type="NCBI Taxonomy" id="192012"/>
    <lineage>
        <taxon>Eukaryota</taxon>
        <taxon>Viridiplantae</taxon>
        <taxon>Streptophyta</taxon>
        <taxon>Embryophyta</taxon>
        <taxon>Tracheophyta</taxon>
        <taxon>Spermatophyta</taxon>
        <taxon>Magnoliopsida</taxon>
        <taxon>eudicotyledons</taxon>
        <taxon>Gunneridae</taxon>
        <taxon>Pentapetalae</taxon>
        <taxon>asterids</taxon>
        <taxon>campanulids</taxon>
        <taxon>Asterales</taxon>
        <taxon>Asteraceae</taxon>
        <taxon>Asteroideae</taxon>
        <taxon>Heliantheae alliance</taxon>
        <taxon>Eupatorieae</taxon>
        <taxon>Mikania</taxon>
    </lineage>
</organism>
<dbReference type="InterPro" id="IPR017451">
    <property type="entry name" value="F-box-assoc_interact_dom"/>
</dbReference>
<name>A0A5N6NNK6_9ASTR</name>
<comment type="caution">
    <text evidence="3">The sequence shown here is derived from an EMBL/GenBank/DDBJ whole genome shotgun (WGS) entry which is preliminary data.</text>
</comment>
<reference evidence="3 4" key="1">
    <citation type="submission" date="2019-05" db="EMBL/GenBank/DDBJ databases">
        <title>Mikania micrantha, genome provides insights into the molecular mechanism of rapid growth.</title>
        <authorList>
            <person name="Liu B."/>
        </authorList>
    </citation>
    <scope>NUCLEOTIDE SEQUENCE [LARGE SCALE GENOMIC DNA]</scope>
    <source>
        <strain evidence="3">NLD-2019</strain>
        <tissue evidence="3">Leaf</tissue>
    </source>
</reference>
<dbReference type="SUPFAM" id="SSF81383">
    <property type="entry name" value="F-box domain"/>
    <property type="match status" value="2"/>
</dbReference>